<protein>
    <submittedName>
        <fullName evidence="2">Uncharacterized protein</fullName>
    </submittedName>
</protein>
<gene>
    <name evidence="2" type="ORF">AVDCRST_MAG68-2434</name>
</gene>
<feature type="compositionally biased region" description="Basic and acidic residues" evidence="1">
    <location>
        <begin position="1"/>
        <end position="20"/>
    </location>
</feature>
<organism evidence="2">
    <name type="scientific">uncultured Gemmatimonadota bacterium</name>
    <dbReference type="NCBI Taxonomy" id="203437"/>
    <lineage>
        <taxon>Bacteria</taxon>
        <taxon>Pseudomonadati</taxon>
        <taxon>Gemmatimonadota</taxon>
        <taxon>environmental samples</taxon>
    </lineage>
</organism>
<dbReference type="AlphaFoldDB" id="A0A6J4LGQ0"/>
<feature type="region of interest" description="Disordered" evidence="1">
    <location>
        <begin position="1"/>
        <end position="75"/>
    </location>
</feature>
<name>A0A6J4LGQ0_9BACT</name>
<evidence type="ECO:0000256" key="1">
    <source>
        <dbReference type="SAM" id="MobiDB-lite"/>
    </source>
</evidence>
<dbReference type="EMBL" id="CADCTW010000117">
    <property type="protein sequence ID" value="CAA9330297.1"/>
    <property type="molecule type" value="Genomic_DNA"/>
</dbReference>
<sequence length="75" mass="8083">MGAVGREDGRIIADHPGRKEMRVRRGGPHPPDPPLPITGEGGDFHGFVRRAGPFPHAGAEDSIAAPIRKMRPLSR</sequence>
<accession>A0A6J4LGQ0</accession>
<reference evidence="2" key="1">
    <citation type="submission" date="2020-02" db="EMBL/GenBank/DDBJ databases">
        <authorList>
            <person name="Meier V. D."/>
        </authorList>
    </citation>
    <scope>NUCLEOTIDE SEQUENCE</scope>
    <source>
        <strain evidence="2">AVDCRST_MAG68</strain>
    </source>
</reference>
<proteinExistence type="predicted"/>
<evidence type="ECO:0000313" key="2">
    <source>
        <dbReference type="EMBL" id="CAA9330297.1"/>
    </source>
</evidence>